<dbReference type="RefSeq" id="WP_015498047.1">
    <property type="nucleotide sequence ID" value="NC_020911.1"/>
</dbReference>
<gene>
    <name evidence="2" type="ORF">OAN307_c02190</name>
</gene>
<dbReference type="EMBL" id="CP003740">
    <property type="protein sequence ID" value="AGI65986.1"/>
    <property type="molecule type" value="Genomic_DNA"/>
</dbReference>
<keyword evidence="3" id="KW-1185">Reference proteome</keyword>
<dbReference type="KEGG" id="oat:OAN307_c02190"/>
<dbReference type="OrthoDB" id="7864841at2"/>
<protein>
    <submittedName>
        <fullName evidence="2">Uncharacterized protein</fullName>
    </submittedName>
</protein>
<dbReference type="HOGENOM" id="CLU_1453065_0_0_5"/>
<organism evidence="2 3">
    <name type="scientific">Octadecabacter antarcticus 307</name>
    <dbReference type="NCBI Taxonomy" id="391626"/>
    <lineage>
        <taxon>Bacteria</taxon>
        <taxon>Pseudomonadati</taxon>
        <taxon>Pseudomonadota</taxon>
        <taxon>Alphaproteobacteria</taxon>
        <taxon>Rhodobacterales</taxon>
        <taxon>Roseobacteraceae</taxon>
        <taxon>Octadecabacter</taxon>
    </lineage>
</organism>
<dbReference type="Proteomes" id="UP000005307">
    <property type="component" value="Chromosome"/>
</dbReference>
<keyword evidence="1" id="KW-0472">Membrane</keyword>
<proteinExistence type="predicted"/>
<evidence type="ECO:0000313" key="2">
    <source>
        <dbReference type="EMBL" id="AGI65986.1"/>
    </source>
</evidence>
<name>M9R6Q2_9RHOB</name>
<feature type="transmembrane region" description="Helical" evidence="1">
    <location>
        <begin position="6"/>
        <end position="25"/>
    </location>
</feature>
<sequence>MVAKVYGLLTGAGIAAVVIFGFNAWRHVSDEDRLMSVLSDHCLPYVKTGATPFEEMGRSAGVYERAFLSDQFSDGGHKILFDGRFVAQWVNNVDGDSAVRVCKVDYSLNSAGSVGFDFDTLDLVAWIDETIADDNDLVFLEGEIGPMPTALAWHSSDAARFEGLRIALTAQDTGVSGILVVDDVDP</sequence>
<reference evidence="2 3" key="1">
    <citation type="journal article" date="2013" name="PLoS ONE">
        <title>Poles Apart: Arctic and Antarctic Octadecabacter strains Share High Genome Plasticity and a New Type of Xanthorhodopsin.</title>
        <authorList>
            <person name="Vollmers J."/>
            <person name="Voget S."/>
            <person name="Dietrich S."/>
            <person name="Gollnow K."/>
            <person name="Smits M."/>
            <person name="Meyer K."/>
            <person name="Brinkhoff T."/>
            <person name="Simon M."/>
            <person name="Daniel R."/>
        </authorList>
    </citation>
    <scope>NUCLEOTIDE SEQUENCE [LARGE SCALE GENOMIC DNA]</scope>
    <source>
        <strain evidence="2 3">307</strain>
    </source>
</reference>
<keyword evidence="1" id="KW-1133">Transmembrane helix</keyword>
<keyword evidence="1" id="KW-0812">Transmembrane</keyword>
<evidence type="ECO:0000313" key="3">
    <source>
        <dbReference type="Proteomes" id="UP000005307"/>
    </source>
</evidence>
<dbReference type="STRING" id="391626.OAN307_c02190"/>
<dbReference type="AlphaFoldDB" id="M9R6Q2"/>
<evidence type="ECO:0000256" key="1">
    <source>
        <dbReference type="SAM" id="Phobius"/>
    </source>
</evidence>
<accession>M9R6Q2</accession>